<evidence type="ECO:0000313" key="4">
    <source>
        <dbReference type="EMBL" id="NKY57163.1"/>
    </source>
</evidence>
<dbReference type="GO" id="GO:0031412">
    <property type="term" value="P:gas vesicle organization"/>
    <property type="evidence" value="ECO:0007669"/>
    <property type="project" value="InterPro"/>
</dbReference>
<reference evidence="4 5" key="1">
    <citation type="submission" date="2020-04" db="EMBL/GenBank/DDBJ databases">
        <title>MicrobeNet Type strains.</title>
        <authorList>
            <person name="Nicholson A.C."/>
        </authorList>
    </citation>
    <scope>NUCLEOTIDE SEQUENCE [LARGE SCALE GENOMIC DNA]</scope>
    <source>
        <strain evidence="4 5">JCM 3332</strain>
    </source>
</reference>
<protein>
    <submittedName>
        <fullName evidence="4">GvpL/GvpF family gas vesicle protein</fullName>
    </submittedName>
</protein>
<dbReference type="AlphaFoldDB" id="A0A846YDQ7"/>
<evidence type="ECO:0000256" key="2">
    <source>
        <dbReference type="ARBA" id="ARBA00035108"/>
    </source>
</evidence>
<dbReference type="EMBL" id="JAAXOT010000006">
    <property type="protein sequence ID" value="NKY57163.1"/>
    <property type="molecule type" value="Genomic_DNA"/>
</dbReference>
<name>A0A846YDQ7_9NOCA</name>
<dbReference type="Proteomes" id="UP000570678">
    <property type="component" value="Unassembled WGS sequence"/>
</dbReference>
<dbReference type="PANTHER" id="PTHR36852">
    <property type="entry name" value="PROTEIN GVPL 2"/>
    <property type="match status" value="1"/>
</dbReference>
<gene>
    <name evidence="4" type="ORF">HGA15_13550</name>
</gene>
<dbReference type="Pfam" id="PF06386">
    <property type="entry name" value="GvpL_GvpF"/>
    <property type="match status" value="1"/>
</dbReference>
<accession>A0A846YDQ7</accession>
<comment type="similarity">
    <text evidence="3">Belongs to the gas vesicle GvpF/GvpL family.</text>
</comment>
<evidence type="ECO:0000256" key="1">
    <source>
        <dbReference type="ARBA" id="ARBA00022987"/>
    </source>
</evidence>
<keyword evidence="1" id="KW-0304">Gas vesicle</keyword>
<proteinExistence type="inferred from homology"/>
<dbReference type="GO" id="GO:0031411">
    <property type="term" value="C:gas vesicle"/>
    <property type="evidence" value="ECO:0007669"/>
    <property type="project" value="UniProtKB-SubCell"/>
</dbReference>
<keyword evidence="5" id="KW-1185">Reference proteome</keyword>
<comment type="subcellular location">
    <subcellularLocation>
        <location evidence="2">Gas vesicle</location>
    </subcellularLocation>
</comment>
<dbReference type="PANTHER" id="PTHR36852:SF1">
    <property type="entry name" value="PROTEIN GVPL 2"/>
    <property type="match status" value="1"/>
</dbReference>
<organism evidence="4 5">
    <name type="scientific">Nocardia flavorosea</name>
    <dbReference type="NCBI Taxonomy" id="53429"/>
    <lineage>
        <taxon>Bacteria</taxon>
        <taxon>Bacillati</taxon>
        <taxon>Actinomycetota</taxon>
        <taxon>Actinomycetes</taxon>
        <taxon>Mycobacteriales</taxon>
        <taxon>Nocardiaceae</taxon>
        <taxon>Nocardia</taxon>
    </lineage>
</organism>
<comment type="caution">
    <text evidence="4">The sequence shown here is derived from an EMBL/GenBank/DDBJ whole genome shotgun (WGS) entry which is preliminary data.</text>
</comment>
<evidence type="ECO:0000256" key="3">
    <source>
        <dbReference type="ARBA" id="ARBA00035643"/>
    </source>
</evidence>
<dbReference type="RefSeq" id="WP_062976431.1">
    <property type="nucleotide sequence ID" value="NZ_JAAXOT010000006.1"/>
</dbReference>
<dbReference type="InterPro" id="IPR009430">
    <property type="entry name" value="GvpL/GvpF"/>
</dbReference>
<sequence length="258" mass="28290">MTAEPVGDTSAGPVYVYGIVPADVEPQEHAAGIGEPPSEVTVVRYGDIAALVSDMPQRPLGTAQDLTAHSELLDGTAAVSPVLPLRFGAVMSDAESVERELLRPNYDEFRAALAELEGRAQFVVKGRYVEEVVLRELLDENPEAARLREQLRGAPEETTRDARMTLGEIIYRSIADKRAVDTRRVVDTLVAVRPVVAERPPTHDQDAVHLAVLIDLSQRDELEETLTGLSEQWDGRIQLGLLGPMAAYDFVMKREPEG</sequence>
<evidence type="ECO:0000313" key="5">
    <source>
        <dbReference type="Proteomes" id="UP000570678"/>
    </source>
</evidence>